<dbReference type="SUPFAM" id="SSF51735">
    <property type="entry name" value="NAD(P)-binding Rossmann-fold domains"/>
    <property type="match status" value="1"/>
</dbReference>
<gene>
    <name evidence="6" type="primary">LOC103331880</name>
</gene>
<dbReference type="InterPro" id="IPR002347">
    <property type="entry name" value="SDR_fam"/>
</dbReference>
<evidence type="ECO:0000256" key="4">
    <source>
        <dbReference type="RuleBase" id="RU000363"/>
    </source>
</evidence>
<dbReference type="InterPro" id="IPR020904">
    <property type="entry name" value="Sc_DH/Rdtase_CS"/>
</dbReference>
<dbReference type="GeneID" id="103331880"/>
<dbReference type="Pfam" id="PF00106">
    <property type="entry name" value="adh_short"/>
    <property type="match status" value="1"/>
</dbReference>
<dbReference type="Gene3D" id="3.20.20.190">
    <property type="entry name" value="Phosphatidylinositol (PI) phosphodiesterase"/>
    <property type="match status" value="1"/>
</dbReference>
<dbReference type="PROSITE" id="PS00061">
    <property type="entry name" value="ADH_SHORT"/>
    <property type="match status" value="1"/>
</dbReference>
<dbReference type="CDD" id="cd05324">
    <property type="entry name" value="carb_red_PTCR-like_SDR_c"/>
    <property type="match status" value="1"/>
</dbReference>
<evidence type="ECO:0000313" key="5">
    <source>
        <dbReference type="Proteomes" id="UP000694861"/>
    </source>
</evidence>
<reference evidence="5" key="1">
    <citation type="journal article" date="2012" name="Nat. Commun.">
        <title>The genome of Prunus mume.</title>
        <authorList>
            <person name="Zhang Q."/>
            <person name="Chen W."/>
            <person name="Sun L."/>
            <person name="Zhao F."/>
            <person name="Huang B."/>
            <person name="Yang W."/>
            <person name="Tao Y."/>
            <person name="Wang J."/>
            <person name="Yuan Z."/>
            <person name="Fan G."/>
            <person name="Xing Z."/>
            <person name="Han C."/>
            <person name="Pan H."/>
            <person name="Zhong X."/>
            <person name="Shi W."/>
            <person name="Liang X."/>
            <person name="Du D."/>
            <person name="Sun F."/>
            <person name="Xu Z."/>
            <person name="Hao R."/>
            <person name="Lv T."/>
            <person name="Lv Y."/>
            <person name="Zheng Z."/>
            <person name="Sun M."/>
            <person name="Luo L."/>
            <person name="Cai M."/>
            <person name="Gao Y."/>
            <person name="Wang J."/>
            <person name="Yin Y."/>
            <person name="Xu X."/>
            <person name="Cheng T."/>
            <person name="Wang J."/>
        </authorList>
    </citation>
    <scope>NUCLEOTIDE SEQUENCE [LARGE SCALE GENOMIC DNA]</scope>
</reference>
<keyword evidence="3" id="KW-0560">Oxidoreductase</keyword>
<accession>A0ABM1LQS8</accession>
<dbReference type="Gene3D" id="3.40.50.720">
    <property type="entry name" value="NAD(P)-binding Rossmann-like Domain"/>
    <property type="match status" value="1"/>
</dbReference>
<dbReference type="InterPro" id="IPR017946">
    <property type="entry name" value="PLC-like_Pdiesterase_TIM-brl"/>
</dbReference>
<evidence type="ECO:0000256" key="1">
    <source>
        <dbReference type="ARBA" id="ARBA00006484"/>
    </source>
</evidence>
<organism evidence="5 6">
    <name type="scientific">Prunus mume</name>
    <name type="common">Japanese apricot</name>
    <name type="synonym">Armeniaca mume</name>
    <dbReference type="NCBI Taxonomy" id="102107"/>
    <lineage>
        <taxon>Eukaryota</taxon>
        <taxon>Viridiplantae</taxon>
        <taxon>Streptophyta</taxon>
        <taxon>Embryophyta</taxon>
        <taxon>Tracheophyta</taxon>
        <taxon>Spermatophyta</taxon>
        <taxon>Magnoliopsida</taxon>
        <taxon>eudicotyledons</taxon>
        <taxon>Gunneridae</taxon>
        <taxon>Pentapetalae</taxon>
        <taxon>rosids</taxon>
        <taxon>fabids</taxon>
        <taxon>Rosales</taxon>
        <taxon>Rosaceae</taxon>
        <taxon>Amygdaloideae</taxon>
        <taxon>Amygdaleae</taxon>
        <taxon>Prunus</taxon>
    </lineage>
</organism>
<evidence type="ECO:0000313" key="6">
    <source>
        <dbReference type="RefSeq" id="XP_016649755.1"/>
    </source>
</evidence>
<dbReference type="InterPro" id="IPR045313">
    <property type="entry name" value="CBR1-like"/>
</dbReference>
<keyword evidence="5" id="KW-1185">Reference proteome</keyword>
<protein>
    <submittedName>
        <fullName evidence="6">(+)-neomenthol dehydrogenase-like</fullName>
    </submittedName>
</protein>
<dbReference type="PANTHER" id="PTHR43490">
    <property type="entry name" value="(+)-NEOMENTHOL DEHYDROGENASE"/>
    <property type="match status" value="1"/>
</dbReference>
<dbReference type="PANTHER" id="PTHR43490:SF98">
    <property type="entry name" value="OS02G0640600 PROTEIN"/>
    <property type="match status" value="1"/>
</dbReference>
<dbReference type="PRINTS" id="PR00081">
    <property type="entry name" value="GDHRDH"/>
</dbReference>
<comment type="similarity">
    <text evidence="1 4">Belongs to the short-chain dehydrogenases/reductases (SDR) family.</text>
</comment>
<dbReference type="PRINTS" id="PR00080">
    <property type="entry name" value="SDRFAMILY"/>
</dbReference>
<name>A0ABM1LQS8_PRUMU</name>
<dbReference type="InterPro" id="IPR036291">
    <property type="entry name" value="NAD(P)-bd_dom_sf"/>
</dbReference>
<proteinExistence type="inferred from homology"/>
<dbReference type="RefSeq" id="XP_016649755.1">
    <property type="nucleotide sequence ID" value="XM_016794269.1"/>
</dbReference>
<evidence type="ECO:0000256" key="2">
    <source>
        <dbReference type="ARBA" id="ARBA00022857"/>
    </source>
</evidence>
<evidence type="ECO:0000256" key="3">
    <source>
        <dbReference type="ARBA" id="ARBA00023002"/>
    </source>
</evidence>
<dbReference type="Proteomes" id="UP000694861">
    <property type="component" value="Linkage group LG5"/>
</dbReference>
<reference evidence="6" key="2">
    <citation type="submission" date="2025-08" db="UniProtKB">
        <authorList>
            <consortium name="RefSeq"/>
        </authorList>
    </citation>
    <scope>IDENTIFICATION</scope>
</reference>
<sequence length="376" mass="41258">MTYDDAGRVHCYDRSVYQGQNQLTEDERRKKKVYAWTVDDDMDFMQEMLSEHVDAIVTSKATPRSNARYQNTQSGALFLIIRRKKYAVVTGANKGVGFGTVKQLASNGVTVVLAARDEKRGLEAVEKLKEFGLSDLVVFHQLDVADSISIVSFADFVKTQFGKLDILVNNAAINGSTVTPEAFKSAASGSKKAEEIDWSAISTTPNFELAEECLKTNYYGTKSVTAALLPLLQLSNSPRIVNVSSGVSKLTNFPNAWAKEVLSDAESLTEERIDAVVSRFLEDFKQGSLDSKSWPPIFPPYSVSKAAVNAYTRILANKYPSFCINAVSPGFVKTDLSFNTGILTINEGAESLVRLALLPNGGPTGHYFSRKEVTPF</sequence>
<keyword evidence="2" id="KW-0521">NADP</keyword>